<feature type="region of interest" description="Disordered" evidence="1">
    <location>
        <begin position="289"/>
        <end position="543"/>
    </location>
</feature>
<reference evidence="3" key="2">
    <citation type="submission" date="2015-01" db="EMBL/GenBank/DDBJ databases">
        <title>Evolutionary Origins and Diversification of the Mycorrhizal Mutualists.</title>
        <authorList>
            <consortium name="DOE Joint Genome Institute"/>
            <consortium name="Mycorrhizal Genomics Consortium"/>
            <person name="Kohler A."/>
            <person name="Kuo A."/>
            <person name="Nagy L.G."/>
            <person name="Floudas D."/>
            <person name="Copeland A."/>
            <person name="Barry K.W."/>
            <person name="Cichocki N."/>
            <person name="Veneault-Fourrey C."/>
            <person name="LaButti K."/>
            <person name="Lindquist E.A."/>
            <person name="Lipzen A."/>
            <person name="Lundell T."/>
            <person name="Morin E."/>
            <person name="Murat C."/>
            <person name="Riley R."/>
            <person name="Ohm R."/>
            <person name="Sun H."/>
            <person name="Tunlid A."/>
            <person name="Henrissat B."/>
            <person name="Grigoriev I.V."/>
            <person name="Hibbett D.S."/>
            <person name="Martin F."/>
        </authorList>
    </citation>
    <scope>NUCLEOTIDE SEQUENCE [LARGE SCALE GENOMIC DNA]</scope>
    <source>
        <strain evidence="3">Foug A</strain>
    </source>
</reference>
<feature type="compositionally biased region" description="Pro residues" evidence="1">
    <location>
        <begin position="92"/>
        <end position="107"/>
    </location>
</feature>
<dbReference type="AlphaFoldDB" id="A0A0C3E0A1"/>
<feature type="compositionally biased region" description="Low complexity" evidence="1">
    <location>
        <begin position="390"/>
        <end position="405"/>
    </location>
</feature>
<proteinExistence type="predicted"/>
<accession>A0A0C3E0A1</accession>
<dbReference type="EMBL" id="KN822051">
    <property type="protein sequence ID" value="KIM61536.1"/>
    <property type="molecule type" value="Genomic_DNA"/>
</dbReference>
<evidence type="ECO:0000256" key="1">
    <source>
        <dbReference type="SAM" id="MobiDB-lite"/>
    </source>
</evidence>
<reference evidence="2 3" key="1">
    <citation type="submission" date="2014-04" db="EMBL/GenBank/DDBJ databases">
        <authorList>
            <consortium name="DOE Joint Genome Institute"/>
            <person name="Kuo A."/>
            <person name="Kohler A."/>
            <person name="Nagy L.G."/>
            <person name="Floudas D."/>
            <person name="Copeland A."/>
            <person name="Barry K.W."/>
            <person name="Cichocki N."/>
            <person name="Veneault-Fourrey C."/>
            <person name="LaButti K."/>
            <person name="Lindquist E.A."/>
            <person name="Lipzen A."/>
            <person name="Lundell T."/>
            <person name="Morin E."/>
            <person name="Murat C."/>
            <person name="Sun H."/>
            <person name="Tunlid A."/>
            <person name="Henrissat B."/>
            <person name="Grigoriev I.V."/>
            <person name="Hibbett D.S."/>
            <person name="Martin F."/>
            <person name="Nordberg H.P."/>
            <person name="Cantor M.N."/>
            <person name="Hua S.X."/>
        </authorList>
    </citation>
    <scope>NUCLEOTIDE SEQUENCE [LARGE SCALE GENOMIC DNA]</scope>
    <source>
        <strain evidence="2 3">Foug A</strain>
    </source>
</reference>
<feature type="compositionally biased region" description="Polar residues" evidence="1">
    <location>
        <begin position="430"/>
        <end position="440"/>
    </location>
</feature>
<dbReference type="InParanoid" id="A0A0C3E0A1"/>
<dbReference type="HOGENOM" id="CLU_036935_0_0_1"/>
<gene>
    <name evidence="2" type="ORF">SCLCIDRAFT_875493</name>
</gene>
<organism evidence="2 3">
    <name type="scientific">Scleroderma citrinum Foug A</name>
    <dbReference type="NCBI Taxonomy" id="1036808"/>
    <lineage>
        <taxon>Eukaryota</taxon>
        <taxon>Fungi</taxon>
        <taxon>Dikarya</taxon>
        <taxon>Basidiomycota</taxon>
        <taxon>Agaricomycotina</taxon>
        <taxon>Agaricomycetes</taxon>
        <taxon>Agaricomycetidae</taxon>
        <taxon>Boletales</taxon>
        <taxon>Sclerodermatineae</taxon>
        <taxon>Sclerodermataceae</taxon>
        <taxon>Scleroderma</taxon>
    </lineage>
</organism>
<feature type="compositionally biased region" description="Polar residues" evidence="1">
    <location>
        <begin position="294"/>
        <end position="313"/>
    </location>
</feature>
<keyword evidence="3" id="KW-1185">Reference proteome</keyword>
<feature type="compositionally biased region" description="Polar residues" evidence="1">
    <location>
        <begin position="41"/>
        <end position="52"/>
    </location>
</feature>
<evidence type="ECO:0000313" key="3">
    <source>
        <dbReference type="Proteomes" id="UP000053989"/>
    </source>
</evidence>
<sequence length="543" mass="57915">MVFGLFTRKPTAGDALSSALIPEYNSPRPSDSEARLPTPTPSTISLSASGRQSPVRFPTSLRAVFGGSTSDLVGHRDSELGGIDGGESSPAAHPPTTPSPPPLPPIPTADTKRLYDLVLTIPAKTLHAYTLAHLRPSLAQASSAISPPGGSGAVDSITTTTAAPPSPETVGKLQKFFATLAPPPLLHCVRCHADFHAIENEEKDKACRVPHDDESALVSRVPGAGYETLWGCCGQTADGDGGEGPPDGWCYEGRHTTDIKRARFRADSTIYDDKLTSCLKLNCRGIRDRLPQPGTGSARQGRSSLARRSNPSPARSHAVESVPRAARKRSRKSLKDASDSASEDGREDPCERPAARKGQSKQKQKEDDTSMVVDDPPPSRAKPHARAKASSRPPSRARPPRSTSSIVSSAPGPPNAIPPLPPLPLPSRPTSVSVLMQGNASAPRKPRSDAVAKPKTISRMLVSQSDVHAVSDSDTSLRARPRTRSLGREHSDARDIRSYASVLARNPSQVRRPRRAAKQASEDELVVTSQDEARGRKKRRTGA</sequence>
<feature type="region of interest" description="Disordered" evidence="1">
    <location>
        <begin position="14"/>
        <end position="109"/>
    </location>
</feature>
<feature type="compositionally biased region" description="Basic and acidic residues" evidence="1">
    <location>
        <begin position="333"/>
        <end position="354"/>
    </location>
</feature>
<protein>
    <submittedName>
        <fullName evidence="2">Uncharacterized protein</fullName>
    </submittedName>
</protein>
<dbReference type="Proteomes" id="UP000053989">
    <property type="component" value="Unassembled WGS sequence"/>
</dbReference>
<evidence type="ECO:0000313" key="2">
    <source>
        <dbReference type="EMBL" id="KIM61536.1"/>
    </source>
</evidence>
<feature type="compositionally biased region" description="Basic and acidic residues" evidence="1">
    <location>
        <begin position="486"/>
        <end position="497"/>
    </location>
</feature>
<feature type="compositionally biased region" description="Pro residues" evidence="1">
    <location>
        <begin position="411"/>
        <end position="427"/>
    </location>
</feature>
<name>A0A0C3E0A1_9AGAM</name>
<dbReference type="OrthoDB" id="3245731at2759"/>